<evidence type="ECO:0000313" key="3">
    <source>
        <dbReference type="Proteomes" id="UP000002664"/>
    </source>
</evidence>
<evidence type="ECO:0000313" key="2">
    <source>
        <dbReference type="EMBL" id="ADX85548.1"/>
    </source>
</evidence>
<dbReference type="EMBL" id="CP002425">
    <property type="protein sequence ID" value="ADX85548.1"/>
    <property type="molecule type" value="Genomic_DNA"/>
</dbReference>
<dbReference type="InterPro" id="IPR012922">
    <property type="entry name" value="ORF_D-335"/>
</dbReference>
<feature type="domain" description="ORF D-335-like" evidence="1">
    <location>
        <begin position="5"/>
        <end position="60"/>
    </location>
</feature>
<evidence type="ECO:0000259" key="1">
    <source>
        <dbReference type="Pfam" id="PF07935"/>
    </source>
</evidence>
<dbReference type="Pfam" id="PF07935">
    <property type="entry name" value="SSV1_ORF_D-335"/>
    <property type="match status" value="1"/>
</dbReference>
<name>F0NBL1_SACI5</name>
<reference evidence="2 3" key="1">
    <citation type="journal article" date="2011" name="J. Bacteriol.">
        <title>Genome analyses of icelandic strains of Sulfolobus islandicus, model organisms for genetic and virus-host interaction studies.</title>
        <authorList>
            <person name="Guo L."/>
            <person name="Brugger K."/>
            <person name="Liu C."/>
            <person name="Shah S.A."/>
            <person name="Zheng H."/>
            <person name="Zhu Y."/>
            <person name="Wang S."/>
            <person name="Lillestol R.K."/>
            <person name="Chen L."/>
            <person name="Frank J."/>
            <person name="Prangishvili D."/>
            <person name="Paulin L."/>
            <person name="She Q."/>
            <person name="Huang L."/>
            <person name="Garrett R.A."/>
        </authorList>
    </citation>
    <scope>NUCLEOTIDE SEQUENCE [LARGE SCALE GENOMIC DNA]</scope>
    <source>
        <strain evidence="2 3">REY15A</strain>
    </source>
</reference>
<organism evidence="2 3">
    <name type="scientific">Saccharolobus islandicus (strain REY15A)</name>
    <name type="common">Sulfolobus islandicus</name>
    <dbReference type="NCBI Taxonomy" id="930945"/>
    <lineage>
        <taxon>Archaea</taxon>
        <taxon>Thermoproteota</taxon>
        <taxon>Thermoprotei</taxon>
        <taxon>Sulfolobales</taxon>
        <taxon>Sulfolobaceae</taxon>
        <taxon>Saccharolobus</taxon>
    </lineage>
</organism>
<keyword evidence="3" id="KW-1185">Reference proteome</keyword>
<accession>F0NBL1</accession>
<proteinExistence type="predicted"/>
<sequence length="85" mass="9920">MGNKVFTFGDIRIREVKGKYYVYIIEKGEDGQRRDNYIGSLEQIVNEYYDMKCRGRDLNPGHGLERPAFFRCLRLTGLNHRGTSS</sequence>
<protein>
    <submittedName>
        <fullName evidence="2">Integrase</fullName>
    </submittedName>
</protein>
<dbReference type="HOGENOM" id="CLU_167324_1_0_2"/>
<dbReference type="Proteomes" id="UP000002664">
    <property type="component" value="Chromosome"/>
</dbReference>
<gene>
    <name evidence="2" type="ordered locus">SiRe_1484</name>
</gene>
<dbReference type="eggNOG" id="arCOG07277">
    <property type="taxonomic scope" value="Archaea"/>
</dbReference>
<dbReference type="KEGG" id="sir:SiRe_1484"/>
<dbReference type="AlphaFoldDB" id="F0NBL1"/>